<sequence>MPKVELLPIGSIVILKGSTKKMMLIARMIAVPVDGVVYRFDYGACLYPEGLIGDNLIYFNDEDILKVIHEGFSDEDNEIMLENISNVIENTDLPKGKVSELIKNQE</sequence>
<dbReference type="eggNOG" id="COG4495">
    <property type="taxonomic scope" value="Bacteria"/>
</dbReference>
<reference evidence="1 2" key="2">
    <citation type="submission" date="2007-09" db="EMBL/GenBank/DDBJ databases">
        <authorList>
            <person name="Fulton L."/>
            <person name="Clifton S."/>
            <person name="Fulton B."/>
            <person name="Xu J."/>
            <person name="Minx P."/>
            <person name="Pepin K.H."/>
            <person name="Johnson M."/>
            <person name="Thiruvilangam P."/>
            <person name="Bhonagiri V."/>
            <person name="Nash W.E."/>
            <person name="Mardis E.R."/>
            <person name="Wilson R.K."/>
        </authorList>
    </citation>
    <scope>NUCLEOTIDE SEQUENCE [LARGE SCALE GENOMIC DNA]</scope>
    <source>
        <strain evidence="1 2">ATCC 33270</strain>
    </source>
</reference>
<protein>
    <recommendedName>
        <fullName evidence="3">DUF4176 domain-containing protein</fullName>
    </recommendedName>
</protein>
<accession>A8SJH4</accession>
<proteinExistence type="predicted"/>
<evidence type="ECO:0008006" key="3">
    <source>
        <dbReference type="Google" id="ProtNLM"/>
    </source>
</evidence>
<organism evidence="1 2">
    <name type="scientific">Parvimonas micra ATCC 33270</name>
    <dbReference type="NCBI Taxonomy" id="411465"/>
    <lineage>
        <taxon>Bacteria</taxon>
        <taxon>Bacillati</taxon>
        <taxon>Bacillota</taxon>
        <taxon>Tissierellia</taxon>
        <taxon>Tissierellales</taxon>
        <taxon>Peptoniphilaceae</taxon>
        <taxon>Parvimonas</taxon>
    </lineage>
</organism>
<name>A8SJH4_9FIRM</name>
<dbReference type="GeneID" id="93384416"/>
<dbReference type="EMBL" id="ABEE02000015">
    <property type="protein sequence ID" value="EDP24458.1"/>
    <property type="molecule type" value="Genomic_DNA"/>
</dbReference>
<evidence type="ECO:0000313" key="1">
    <source>
        <dbReference type="EMBL" id="EDP24458.1"/>
    </source>
</evidence>
<gene>
    <name evidence="1" type="ORF">PEPMIC_00307</name>
</gene>
<dbReference type="HOGENOM" id="CLU_158514_0_0_9"/>
<dbReference type="Proteomes" id="UP000003162">
    <property type="component" value="Unassembled WGS sequence"/>
</dbReference>
<reference evidence="1 2" key="1">
    <citation type="submission" date="2007-09" db="EMBL/GenBank/DDBJ databases">
        <title>Draft genome sequence of Peptostreptococcus micros (ATCC 33270).</title>
        <authorList>
            <person name="Sudarsanam P."/>
            <person name="Ley R."/>
            <person name="Guruge J."/>
            <person name="Turnbaugh P.J."/>
            <person name="Mahowald M."/>
            <person name="Liep D."/>
            <person name="Gordon J."/>
        </authorList>
    </citation>
    <scope>NUCLEOTIDE SEQUENCE [LARGE SCALE GENOMIC DNA]</scope>
    <source>
        <strain evidence="1 2">ATCC 33270</strain>
    </source>
</reference>
<dbReference type="Pfam" id="PF13780">
    <property type="entry name" value="DUF4176"/>
    <property type="match status" value="1"/>
</dbReference>
<dbReference type="InterPro" id="IPR025233">
    <property type="entry name" value="DUF4176"/>
</dbReference>
<comment type="caution">
    <text evidence="1">The sequence shown here is derived from an EMBL/GenBank/DDBJ whole genome shotgun (WGS) entry which is preliminary data.</text>
</comment>
<evidence type="ECO:0000313" key="2">
    <source>
        <dbReference type="Proteomes" id="UP000003162"/>
    </source>
</evidence>
<dbReference type="AlphaFoldDB" id="A8SJH4"/>
<dbReference type="RefSeq" id="WP_004832140.1">
    <property type="nucleotide sequence ID" value="NZ_DS483516.1"/>
</dbReference>